<name>A0ACC1SKE0_9APHY</name>
<comment type="caution">
    <text evidence="1">The sequence shown here is derived from an EMBL/GenBank/DDBJ whole genome shotgun (WGS) entry which is preliminary data.</text>
</comment>
<reference evidence="1" key="1">
    <citation type="submission" date="2022-07" db="EMBL/GenBank/DDBJ databases">
        <title>Genome Sequence of Phlebia brevispora.</title>
        <authorList>
            <person name="Buettner E."/>
        </authorList>
    </citation>
    <scope>NUCLEOTIDE SEQUENCE</scope>
    <source>
        <strain evidence="1">MPL23</strain>
    </source>
</reference>
<keyword evidence="2" id="KW-1185">Reference proteome</keyword>
<evidence type="ECO:0000313" key="2">
    <source>
        <dbReference type="Proteomes" id="UP001148662"/>
    </source>
</evidence>
<protein>
    <submittedName>
        <fullName evidence="1">Uncharacterized protein</fullName>
    </submittedName>
</protein>
<accession>A0ACC1SKE0</accession>
<proteinExistence type="predicted"/>
<organism evidence="1 2">
    <name type="scientific">Phlebia brevispora</name>
    <dbReference type="NCBI Taxonomy" id="194682"/>
    <lineage>
        <taxon>Eukaryota</taxon>
        <taxon>Fungi</taxon>
        <taxon>Dikarya</taxon>
        <taxon>Basidiomycota</taxon>
        <taxon>Agaricomycotina</taxon>
        <taxon>Agaricomycetes</taxon>
        <taxon>Polyporales</taxon>
        <taxon>Meruliaceae</taxon>
        <taxon>Phlebia</taxon>
    </lineage>
</organism>
<evidence type="ECO:0000313" key="1">
    <source>
        <dbReference type="EMBL" id="KAJ3541629.1"/>
    </source>
</evidence>
<dbReference type="EMBL" id="JANHOG010001194">
    <property type="protein sequence ID" value="KAJ3541629.1"/>
    <property type="molecule type" value="Genomic_DNA"/>
</dbReference>
<dbReference type="Proteomes" id="UP001148662">
    <property type="component" value="Unassembled WGS sequence"/>
</dbReference>
<gene>
    <name evidence="1" type="ORF">NM688_g6057</name>
</gene>
<sequence>MVYPYPSLRRPAINVGASPTAVGDTPEALGDTTPTVTFAPLGSLETAVGPQPGQSSSPSSDGNSDGGDSSSIGGPNTGHTSGTLQSPSPTPSHHSELPKAAIAIIAVVASLFVLSLLVVITRRCSVARRLSRRRKWFRPHPQNVYGATGVSSSGYFRQNAASIRSSFGTSYENELPLPSPDPMPNWPLPQPMVQTTNSPITFPPAAPTASSAPVFTIRNRDSSDSDSFMSGSRLSMHSDNSGHSVLPQILLVPDRRVVITESQSPIDLTTDIGSPISVRPFSPTERWSFPQPPKGDFASSVYATPLAVSPSPDSFATSDYVTAQEHHDPFADPEEAHTMETFMTTDTVAVHFQPIETIYRPFVPTMDDEMAVNPGDSVHVLTRFDDGWGYAENRTTGHRGLFPIDCLRMANQDLPAFLAQKRLSSYVVFRPPSRASSISPRPEHYAI</sequence>